<sequence>MNVVTVTINGMDYNLKGEEQEEYLHKLSSYVDKKVKSILENNNKLSTSSAAILSAVNVADEMFKIKESNDKLLKEAGQFKKSEKVYNDQINSLKKQIEHMENYNQKLQEELKEFDKNKYSKEKDDEIEELKEKVDDIKKLAEDRLNENKNYKFQIQSLKYKVIYFQNKLVENEINLAKEKKRKNPLLKNKSK</sequence>
<evidence type="ECO:0000256" key="4">
    <source>
        <dbReference type="ARBA" id="ARBA00022618"/>
    </source>
</evidence>
<dbReference type="InterPro" id="IPR036192">
    <property type="entry name" value="Cell_div_ZapA-like_sf"/>
</dbReference>
<evidence type="ECO:0000256" key="5">
    <source>
        <dbReference type="ARBA" id="ARBA00023210"/>
    </source>
</evidence>
<comment type="subcellular location">
    <subcellularLocation>
        <location evidence="1">Cytoplasm</location>
    </subcellularLocation>
</comment>
<gene>
    <name evidence="11" type="ORF">J2Z42_001117</name>
</gene>
<comment type="function">
    <text evidence="7">Activator of cell division through the inhibition of FtsZ GTPase activity, therefore promoting FtsZ assembly into bundles of protofilaments necessary for the formation of the division Z ring. It is recruited early at mid-cell but it is not essential for cell division.</text>
</comment>
<evidence type="ECO:0000313" key="11">
    <source>
        <dbReference type="EMBL" id="MBP2032445.1"/>
    </source>
</evidence>
<dbReference type="SUPFAM" id="SSF102829">
    <property type="entry name" value="Cell division protein ZapA-like"/>
    <property type="match status" value="1"/>
</dbReference>
<evidence type="ECO:0000256" key="8">
    <source>
        <dbReference type="ARBA" id="ARBA00026068"/>
    </source>
</evidence>
<evidence type="ECO:0000256" key="10">
    <source>
        <dbReference type="SAM" id="Coils"/>
    </source>
</evidence>
<dbReference type="PANTHER" id="PTHR34981:SF1">
    <property type="entry name" value="CELL DIVISION PROTEIN ZAPA"/>
    <property type="match status" value="1"/>
</dbReference>
<dbReference type="Proteomes" id="UP001519307">
    <property type="component" value="Unassembled WGS sequence"/>
</dbReference>
<keyword evidence="10" id="KW-0175">Coiled coil</keyword>
<dbReference type="RefSeq" id="WP_209701640.1">
    <property type="nucleotide sequence ID" value="NZ_JAGGLM010000005.1"/>
</dbReference>
<evidence type="ECO:0000256" key="2">
    <source>
        <dbReference type="ARBA" id="ARBA00015195"/>
    </source>
</evidence>
<dbReference type="GO" id="GO:0051301">
    <property type="term" value="P:cell division"/>
    <property type="evidence" value="ECO:0007669"/>
    <property type="project" value="UniProtKB-KW"/>
</dbReference>
<feature type="coiled-coil region" evidence="10">
    <location>
        <begin position="90"/>
        <end position="147"/>
    </location>
</feature>
<comment type="caution">
    <text evidence="11">The sequence shown here is derived from an EMBL/GenBank/DDBJ whole genome shotgun (WGS) entry which is preliminary data.</text>
</comment>
<reference evidence="11 12" key="1">
    <citation type="submission" date="2021-03" db="EMBL/GenBank/DDBJ databases">
        <title>Genomic Encyclopedia of Type Strains, Phase IV (KMG-IV): sequencing the most valuable type-strain genomes for metagenomic binning, comparative biology and taxonomic classification.</title>
        <authorList>
            <person name="Goeker M."/>
        </authorList>
    </citation>
    <scope>NUCLEOTIDE SEQUENCE [LARGE SCALE GENOMIC DNA]</scope>
    <source>
        <strain evidence="11 12">DSM 28783</strain>
    </source>
</reference>
<keyword evidence="4 11" id="KW-0132">Cell division</keyword>
<proteinExistence type="predicted"/>
<keyword evidence="12" id="KW-1185">Reference proteome</keyword>
<keyword evidence="5" id="KW-0717">Septation</keyword>
<dbReference type="Gene3D" id="6.10.250.790">
    <property type="match status" value="1"/>
</dbReference>
<evidence type="ECO:0000256" key="6">
    <source>
        <dbReference type="ARBA" id="ARBA00023306"/>
    </source>
</evidence>
<organism evidence="11 12">
    <name type="scientific">Clostridium algifaecis</name>
    <dbReference type="NCBI Taxonomy" id="1472040"/>
    <lineage>
        <taxon>Bacteria</taxon>
        <taxon>Bacillati</taxon>
        <taxon>Bacillota</taxon>
        <taxon>Clostridia</taxon>
        <taxon>Eubacteriales</taxon>
        <taxon>Clostridiaceae</taxon>
        <taxon>Clostridium</taxon>
    </lineage>
</organism>
<evidence type="ECO:0000256" key="1">
    <source>
        <dbReference type="ARBA" id="ARBA00004496"/>
    </source>
</evidence>
<evidence type="ECO:0000256" key="7">
    <source>
        <dbReference type="ARBA" id="ARBA00024910"/>
    </source>
</evidence>
<accession>A0ABS4KQX9</accession>
<dbReference type="InterPro" id="IPR053712">
    <property type="entry name" value="Bac_CellDiv_Activator"/>
</dbReference>
<name>A0ABS4KQX9_9CLOT</name>
<dbReference type="Pfam" id="PF05164">
    <property type="entry name" value="ZapA"/>
    <property type="match status" value="1"/>
</dbReference>
<protein>
    <recommendedName>
        <fullName evidence="2">Cell division protein ZapA</fullName>
    </recommendedName>
    <alternativeName>
        <fullName evidence="9">Z ring-associated protein ZapA</fullName>
    </alternativeName>
</protein>
<dbReference type="EMBL" id="JAGGLM010000005">
    <property type="protein sequence ID" value="MBP2032445.1"/>
    <property type="molecule type" value="Genomic_DNA"/>
</dbReference>
<keyword evidence="3" id="KW-0963">Cytoplasm</keyword>
<comment type="subunit">
    <text evidence="8">Homodimer. Interacts with FtsZ.</text>
</comment>
<evidence type="ECO:0000313" key="12">
    <source>
        <dbReference type="Proteomes" id="UP001519307"/>
    </source>
</evidence>
<evidence type="ECO:0000256" key="9">
    <source>
        <dbReference type="ARBA" id="ARBA00033158"/>
    </source>
</evidence>
<dbReference type="PANTHER" id="PTHR34981">
    <property type="entry name" value="CELL DIVISION PROTEIN ZAPA"/>
    <property type="match status" value="1"/>
</dbReference>
<evidence type="ECO:0000256" key="3">
    <source>
        <dbReference type="ARBA" id="ARBA00022490"/>
    </source>
</evidence>
<dbReference type="InterPro" id="IPR007838">
    <property type="entry name" value="Cell_div_ZapA-like"/>
</dbReference>
<keyword evidence="6" id="KW-0131">Cell cycle</keyword>